<protein>
    <recommendedName>
        <fullName evidence="5">HTH merR-type domain-containing protein</fullName>
    </recommendedName>
</protein>
<evidence type="ECO:0000256" key="2">
    <source>
        <dbReference type="ARBA" id="ARBA00023015"/>
    </source>
</evidence>
<evidence type="ECO:0000256" key="4">
    <source>
        <dbReference type="ARBA" id="ARBA00023163"/>
    </source>
</evidence>
<dbReference type="EMBL" id="CP006365">
    <property type="protein sequence ID" value="AGU14448.1"/>
    <property type="molecule type" value="Genomic_DNA"/>
</dbReference>
<dbReference type="STRING" id="1348662.CARG_01320"/>
<dbReference type="GO" id="GO:0003677">
    <property type="term" value="F:DNA binding"/>
    <property type="evidence" value="ECO:0007669"/>
    <property type="project" value="UniProtKB-KW"/>
</dbReference>
<dbReference type="HOGENOM" id="CLU_2615972_0_0_11"/>
<gene>
    <name evidence="6" type="ORF">CARG_01320</name>
</gene>
<dbReference type="GO" id="GO:0003700">
    <property type="term" value="F:DNA-binding transcription factor activity"/>
    <property type="evidence" value="ECO:0007669"/>
    <property type="project" value="InterPro"/>
</dbReference>
<dbReference type="SMART" id="SM00422">
    <property type="entry name" value="HTH_MERR"/>
    <property type="match status" value="1"/>
</dbReference>
<dbReference type="InterPro" id="IPR009061">
    <property type="entry name" value="DNA-bd_dom_put_sf"/>
</dbReference>
<dbReference type="GeneID" id="78249135"/>
<dbReference type="RefSeq" id="WP_020975577.1">
    <property type="nucleotide sequence ID" value="NC_022198.1"/>
</dbReference>
<evidence type="ECO:0000256" key="1">
    <source>
        <dbReference type="ARBA" id="ARBA00022491"/>
    </source>
</evidence>
<dbReference type="PROSITE" id="PS50937">
    <property type="entry name" value="HTH_MERR_2"/>
    <property type="match status" value="1"/>
</dbReference>
<accession>U3GVF1</accession>
<dbReference type="PANTHER" id="PTHR30204">
    <property type="entry name" value="REDOX-CYCLING DRUG-SENSING TRANSCRIPTIONAL ACTIVATOR SOXR"/>
    <property type="match status" value="1"/>
</dbReference>
<dbReference type="Gene3D" id="1.10.1660.10">
    <property type="match status" value="1"/>
</dbReference>
<dbReference type="eggNOG" id="COG0789">
    <property type="taxonomic scope" value="Bacteria"/>
</dbReference>
<dbReference type="PANTHER" id="PTHR30204:SF69">
    <property type="entry name" value="MERR-FAMILY TRANSCRIPTIONAL REGULATOR"/>
    <property type="match status" value="1"/>
</dbReference>
<dbReference type="Pfam" id="PF00376">
    <property type="entry name" value="MerR"/>
    <property type="match status" value="1"/>
</dbReference>
<reference evidence="6 7" key="1">
    <citation type="journal article" date="2013" name="Genome Announc.">
        <title>Whole-Genome Sequence of the Clinical Strain Corynebacterium argentoratense DSM 44202, Isolated from a Human Throat Specimen.</title>
        <authorList>
            <person name="Bomholt C."/>
            <person name="Glaub A."/>
            <person name="Gravermann K."/>
            <person name="Albersmeier A."/>
            <person name="Brinkrolf K."/>
            <person name="Ruckert C."/>
            <person name="Tauch A."/>
        </authorList>
    </citation>
    <scope>NUCLEOTIDE SEQUENCE [LARGE SCALE GENOMIC DNA]</scope>
    <source>
        <strain evidence="6">DSM 44202</strain>
    </source>
</reference>
<keyword evidence="1" id="KW-0678">Repressor</keyword>
<dbReference type="AlphaFoldDB" id="U3GVF1"/>
<evidence type="ECO:0000313" key="7">
    <source>
        <dbReference type="Proteomes" id="UP000016943"/>
    </source>
</evidence>
<dbReference type="PROSITE" id="PS00552">
    <property type="entry name" value="HTH_MERR_1"/>
    <property type="match status" value="1"/>
</dbReference>
<keyword evidence="7" id="KW-1185">Reference proteome</keyword>
<keyword evidence="3" id="KW-0238">DNA-binding</keyword>
<sequence length="78" mass="8867">MKTGLDLDATSTQKVETVSEYSISEAAAKLDVTTRTLRYWDSIGLLSPQWRTYSDYRIYTEADIRRALKVLVHVAAAR</sequence>
<evidence type="ECO:0000259" key="5">
    <source>
        <dbReference type="PROSITE" id="PS50937"/>
    </source>
</evidence>
<feature type="domain" description="HTH merR-type" evidence="5">
    <location>
        <begin position="20"/>
        <end position="78"/>
    </location>
</feature>
<name>U3GVF1_9CORY</name>
<dbReference type="Proteomes" id="UP000016943">
    <property type="component" value="Chromosome"/>
</dbReference>
<dbReference type="InterPro" id="IPR047057">
    <property type="entry name" value="MerR_fam"/>
</dbReference>
<dbReference type="SUPFAM" id="SSF46955">
    <property type="entry name" value="Putative DNA-binding domain"/>
    <property type="match status" value="1"/>
</dbReference>
<evidence type="ECO:0000313" key="6">
    <source>
        <dbReference type="EMBL" id="AGU14448.1"/>
    </source>
</evidence>
<evidence type="ECO:0000256" key="3">
    <source>
        <dbReference type="ARBA" id="ARBA00023125"/>
    </source>
</evidence>
<keyword evidence="4" id="KW-0804">Transcription</keyword>
<dbReference type="InterPro" id="IPR000551">
    <property type="entry name" value="MerR-type_HTH_dom"/>
</dbReference>
<dbReference type="KEGG" id="caz:CARG_01320"/>
<organism evidence="6 7">
    <name type="scientific">Corynebacterium argentoratense DSM 44202</name>
    <dbReference type="NCBI Taxonomy" id="1348662"/>
    <lineage>
        <taxon>Bacteria</taxon>
        <taxon>Bacillati</taxon>
        <taxon>Actinomycetota</taxon>
        <taxon>Actinomycetes</taxon>
        <taxon>Mycobacteriales</taxon>
        <taxon>Corynebacteriaceae</taxon>
        <taxon>Corynebacterium</taxon>
    </lineage>
</organism>
<dbReference type="PATRIC" id="fig|1348662.3.peg.256"/>
<proteinExistence type="predicted"/>
<keyword evidence="2" id="KW-0805">Transcription regulation</keyword>